<reference evidence="1" key="1">
    <citation type="submission" date="2020-11" db="EMBL/GenBank/DDBJ databases">
        <authorList>
            <person name="Whiteford S."/>
        </authorList>
    </citation>
    <scope>NUCLEOTIDE SEQUENCE</scope>
</reference>
<accession>A0A8S4DMM6</accession>
<evidence type="ECO:0000313" key="1">
    <source>
        <dbReference type="EMBL" id="CAG9103035.1"/>
    </source>
</evidence>
<keyword evidence="2" id="KW-1185">Reference proteome</keyword>
<proteinExistence type="predicted"/>
<organism evidence="1 2">
    <name type="scientific">Plutella xylostella</name>
    <name type="common">Diamondback moth</name>
    <name type="synonym">Plutella maculipennis</name>
    <dbReference type="NCBI Taxonomy" id="51655"/>
    <lineage>
        <taxon>Eukaryota</taxon>
        <taxon>Metazoa</taxon>
        <taxon>Ecdysozoa</taxon>
        <taxon>Arthropoda</taxon>
        <taxon>Hexapoda</taxon>
        <taxon>Insecta</taxon>
        <taxon>Pterygota</taxon>
        <taxon>Neoptera</taxon>
        <taxon>Endopterygota</taxon>
        <taxon>Lepidoptera</taxon>
        <taxon>Glossata</taxon>
        <taxon>Ditrysia</taxon>
        <taxon>Yponomeutoidea</taxon>
        <taxon>Plutellidae</taxon>
        <taxon>Plutella</taxon>
    </lineage>
</organism>
<dbReference type="EMBL" id="CAJHNJ030000007">
    <property type="protein sequence ID" value="CAG9103035.1"/>
    <property type="molecule type" value="Genomic_DNA"/>
</dbReference>
<protein>
    <submittedName>
        <fullName evidence="1">(diamondback moth) hypothetical protein</fullName>
    </submittedName>
</protein>
<sequence length="329" mass="38358">MPVIWQSSKQPMYVRTVWVDGFRHAILNTDDPYFQILKAKRRPQSSISYRQHRNCDSRLSQEFEGLRKLNLVVTSDKSIHPRPNTAQPSVERLDLKDIEQETENEFVLRPRTAQLNEFESSRPKYDSFIDMRALKSNRTCRTEVKESTELSDRVLQWLDLAGKVDLLAPENDATRMAQPRHSWPDVQKRNHLTKSKTAVDVRKESAKDSPKEMANVLYERADIDRQEFYVPAAANTIETYARLSRADRATPRDARKPRDYVKTKTRDLRRNVQETRQKIASERNAVEKQYADLVSRKILPDFGKPKKQVHIFIPEAVNKKTHSLISQTS</sequence>
<dbReference type="AlphaFoldDB" id="A0A8S4DMM6"/>
<comment type="caution">
    <text evidence="1">The sequence shown here is derived from an EMBL/GenBank/DDBJ whole genome shotgun (WGS) entry which is preliminary data.</text>
</comment>
<gene>
    <name evidence="1" type="ORF">PLXY2_LOCUS2942</name>
</gene>
<evidence type="ECO:0000313" key="2">
    <source>
        <dbReference type="Proteomes" id="UP000653454"/>
    </source>
</evidence>
<name>A0A8S4DMM6_PLUXY</name>
<dbReference type="Proteomes" id="UP000653454">
    <property type="component" value="Unassembled WGS sequence"/>
</dbReference>